<dbReference type="Pfam" id="PF13561">
    <property type="entry name" value="adh_short_C2"/>
    <property type="match status" value="1"/>
</dbReference>
<dbReference type="FunFam" id="3.40.50.720:FF:000084">
    <property type="entry name" value="Short-chain dehydrogenase reductase"/>
    <property type="match status" value="1"/>
</dbReference>
<dbReference type="InterPro" id="IPR002347">
    <property type="entry name" value="SDR_fam"/>
</dbReference>
<dbReference type="PROSITE" id="PS00061">
    <property type="entry name" value="ADH_SHORT"/>
    <property type="match status" value="1"/>
</dbReference>
<keyword evidence="2" id="KW-1185">Reference proteome</keyword>
<dbReference type="InterPro" id="IPR020904">
    <property type="entry name" value="Sc_DH/Rdtase_CS"/>
</dbReference>
<dbReference type="Proteomes" id="UP000087171">
    <property type="component" value="Chromosome Ca2"/>
</dbReference>
<dbReference type="PANTHER" id="PTHR42820:SF17">
    <property type="entry name" value="OXIDOREDUCTASE-RELATED"/>
    <property type="match status" value="1"/>
</dbReference>
<dbReference type="InterPro" id="IPR036291">
    <property type="entry name" value="NAD(P)-bd_dom_sf"/>
</dbReference>
<dbReference type="STRING" id="3827.A0A1S2XHV5"/>
<proteinExistence type="inferred from homology"/>
<comment type="similarity">
    <text evidence="1">Belongs to the short-chain dehydrogenases/reductases (SDR) family.</text>
</comment>
<evidence type="ECO:0000313" key="3">
    <source>
        <dbReference type="RefSeq" id="XP_004489602.1"/>
    </source>
</evidence>
<dbReference type="PaxDb" id="3827-XP_004489602.1"/>
<reference evidence="3" key="2">
    <citation type="submission" date="2025-08" db="UniProtKB">
        <authorList>
            <consortium name="RefSeq"/>
        </authorList>
    </citation>
    <scope>IDENTIFICATION</scope>
    <source>
        <tissue evidence="3">Etiolated seedlings</tissue>
    </source>
</reference>
<name>A0A1S2XHV5_CICAR</name>
<protein>
    <submittedName>
        <fullName evidence="3">(-)-isopiperitenol/(-)-carveol dehydrogenase, mitochondrial-like</fullName>
    </submittedName>
</protein>
<dbReference type="GeneID" id="101502706"/>
<dbReference type="Gene3D" id="3.40.50.720">
    <property type="entry name" value="NAD(P)-binding Rossmann-like Domain"/>
    <property type="match status" value="1"/>
</dbReference>
<dbReference type="KEGG" id="cam:101502706"/>
<sequence length="267" mass="28265">MAEASSNNGGLRLAGKVAIVTGGASGIGKETAHVFAEQGARVVVIADIQDELGNQVVASIGTQRCTYIHCDVADEDQVKNLVQSTVKTYGQVDIMFSNAGILSHTKQTIMELDISQANRVYAVNAQGMALCVKYAARAMVEGKVRGSIVCTASVEGSNGSLEFTDYTMSKHAVLGLMRSASVQLAAHGIRVNCVSPNGLATPLTVNYFGVSPEKVTEIFKQYSRLEGVVLTPRLVANAVLFLASNDSDFVTGLDLRVDGDFVLNKSS</sequence>
<dbReference type="PANTHER" id="PTHR42820">
    <property type="entry name" value="SHORT-CHAIN DEHYDROGENASE REDUCTASE"/>
    <property type="match status" value="1"/>
</dbReference>
<evidence type="ECO:0000256" key="1">
    <source>
        <dbReference type="ARBA" id="ARBA00006484"/>
    </source>
</evidence>
<dbReference type="RefSeq" id="XP_004489602.1">
    <property type="nucleotide sequence ID" value="XM_004489545.3"/>
</dbReference>
<accession>A0A1S2XHV5</accession>
<organism evidence="2 3">
    <name type="scientific">Cicer arietinum</name>
    <name type="common">Chickpea</name>
    <name type="synonym">Garbanzo</name>
    <dbReference type="NCBI Taxonomy" id="3827"/>
    <lineage>
        <taxon>Eukaryota</taxon>
        <taxon>Viridiplantae</taxon>
        <taxon>Streptophyta</taxon>
        <taxon>Embryophyta</taxon>
        <taxon>Tracheophyta</taxon>
        <taxon>Spermatophyta</taxon>
        <taxon>Magnoliopsida</taxon>
        <taxon>eudicotyledons</taxon>
        <taxon>Gunneridae</taxon>
        <taxon>Pentapetalae</taxon>
        <taxon>rosids</taxon>
        <taxon>fabids</taxon>
        <taxon>Fabales</taxon>
        <taxon>Fabaceae</taxon>
        <taxon>Papilionoideae</taxon>
        <taxon>50 kb inversion clade</taxon>
        <taxon>NPAAA clade</taxon>
        <taxon>Hologalegina</taxon>
        <taxon>IRL clade</taxon>
        <taxon>Cicereae</taxon>
        <taxon>Cicer</taxon>
    </lineage>
</organism>
<dbReference type="SUPFAM" id="SSF51735">
    <property type="entry name" value="NAD(P)-binding Rossmann-fold domains"/>
    <property type="match status" value="1"/>
</dbReference>
<dbReference type="AlphaFoldDB" id="A0A1S2XHV5"/>
<evidence type="ECO:0000313" key="2">
    <source>
        <dbReference type="Proteomes" id="UP000087171"/>
    </source>
</evidence>
<dbReference type="eggNOG" id="KOG0725">
    <property type="taxonomic scope" value="Eukaryota"/>
</dbReference>
<dbReference type="PRINTS" id="PR00081">
    <property type="entry name" value="GDHRDH"/>
</dbReference>
<gene>
    <name evidence="3" type="primary">LOC101502706</name>
</gene>
<dbReference type="OrthoDB" id="294295at2759"/>
<dbReference type="PRINTS" id="PR00080">
    <property type="entry name" value="SDRFAMILY"/>
</dbReference>
<reference evidence="2" key="1">
    <citation type="journal article" date="2013" name="Nat. Biotechnol.">
        <title>Draft genome sequence of chickpea (Cicer arietinum) provides a resource for trait improvement.</title>
        <authorList>
            <person name="Varshney R.K."/>
            <person name="Song C."/>
            <person name="Saxena R.K."/>
            <person name="Azam S."/>
            <person name="Yu S."/>
            <person name="Sharpe A.G."/>
            <person name="Cannon S."/>
            <person name="Baek J."/>
            <person name="Rosen B.D."/>
            <person name="Tar'an B."/>
            <person name="Millan T."/>
            <person name="Zhang X."/>
            <person name="Ramsay L.D."/>
            <person name="Iwata A."/>
            <person name="Wang Y."/>
            <person name="Nelson W."/>
            <person name="Farmer A.D."/>
            <person name="Gaur P.M."/>
            <person name="Soderlund C."/>
            <person name="Penmetsa R.V."/>
            <person name="Xu C."/>
            <person name="Bharti A.K."/>
            <person name="He W."/>
            <person name="Winter P."/>
            <person name="Zhao S."/>
            <person name="Hane J.K."/>
            <person name="Carrasquilla-Garcia N."/>
            <person name="Condie J.A."/>
            <person name="Upadhyaya H.D."/>
            <person name="Luo M.C."/>
            <person name="Thudi M."/>
            <person name="Gowda C.L."/>
            <person name="Singh N.P."/>
            <person name="Lichtenzveig J."/>
            <person name="Gali K.K."/>
            <person name="Rubio J."/>
            <person name="Nadarajan N."/>
            <person name="Dolezel J."/>
            <person name="Bansal K.C."/>
            <person name="Xu X."/>
            <person name="Edwards D."/>
            <person name="Zhang G."/>
            <person name="Kahl G."/>
            <person name="Gil J."/>
            <person name="Singh K.B."/>
            <person name="Datta S.K."/>
            <person name="Jackson S.A."/>
            <person name="Wang J."/>
            <person name="Cook D.R."/>
        </authorList>
    </citation>
    <scope>NUCLEOTIDE SEQUENCE [LARGE SCALE GENOMIC DNA]</scope>
    <source>
        <strain evidence="2">cv. CDC Frontier</strain>
    </source>
</reference>